<dbReference type="Ensembl" id="ENSLLET00000029084.1">
    <property type="protein sequence ID" value="ENSLLEP00000027991.1"/>
    <property type="gene ID" value="ENSLLEG00000017780.1"/>
</dbReference>
<dbReference type="GO" id="GO:0045892">
    <property type="term" value="P:negative regulation of DNA-templated transcription"/>
    <property type="evidence" value="ECO:0007669"/>
    <property type="project" value="TreeGrafter"/>
</dbReference>
<proteinExistence type="predicted"/>
<evidence type="ECO:0000313" key="3">
    <source>
        <dbReference type="Ensembl" id="ENSLLEP00000027991.1"/>
    </source>
</evidence>
<evidence type="ECO:0000313" key="4">
    <source>
        <dbReference type="Proteomes" id="UP000694569"/>
    </source>
</evidence>
<dbReference type="GO" id="GO:0033209">
    <property type="term" value="P:tumor necrosis factor-mediated signaling pathway"/>
    <property type="evidence" value="ECO:0007669"/>
    <property type="project" value="TreeGrafter"/>
</dbReference>
<evidence type="ECO:0000259" key="2">
    <source>
        <dbReference type="PROSITE" id="PS51269"/>
    </source>
</evidence>
<accession>A0A8C5PUU1</accession>
<feature type="region of interest" description="Disordered" evidence="1">
    <location>
        <begin position="1"/>
        <end position="20"/>
    </location>
</feature>
<dbReference type="Pfam" id="PF07258">
    <property type="entry name" value="COMM_domain"/>
    <property type="match status" value="1"/>
</dbReference>
<dbReference type="GeneTree" id="ENSGT00390000012419"/>
<dbReference type="GO" id="GO:0051059">
    <property type="term" value="F:NF-kappaB binding"/>
    <property type="evidence" value="ECO:0007669"/>
    <property type="project" value="TreeGrafter"/>
</dbReference>
<reference evidence="3" key="2">
    <citation type="submission" date="2025-09" db="UniProtKB">
        <authorList>
            <consortium name="Ensembl"/>
        </authorList>
    </citation>
    <scope>IDENTIFICATION</scope>
</reference>
<dbReference type="PANTHER" id="PTHR16231:SF2">
    <property type="entry name" value="COMM DOMAIN-CONTAINING PROTEIN 7"/>
    <property type="match status" value="1"/>
</dbReference>
<dbReference type="AlphaFoldDB" id="A0A8C5PUU1"/>
<dbReference type="CDD" id="cd04755">
    <property type="entry name" value="Commd7"/>
    <property type="match status" value="1"/>
</dbReference>
<protein>
    <submittedName>
        <fullName evidence="3">COMM domain containing 7</fullName>
    </submittedName>
</protein>
<feature type="domain" description="COMM" evidence="2">
    <location>
        <begin position="132"/>
        <end position="199"/>
    </location>
</feature>
<reference evidence="3" key="1">
    <citation type="submission" date="2025-08" db="UniProtKB">
        <authorList>
            <consortium name="Ensembl"/>
        </authorList>
    </citation>
    <scope>IDENTIFICATION</scope>
</reference>
<dbReference type="InterPro" id="IPR037358">
    <property type="entry name" value="COMMD7"/>
</dbReference>
<dbReference type="InterPro" id="IPR017920">
    <property type="entry name" value="COMM"/>
</dbReference>
<dbReference type="OrthoDB" id="76101at2759"/>
<organism evidence="3 4">
    <name type="scientific">Leptobrachium leishanense</name>
    <name type="common">Leishan spiny toad</name>
    <dbReference type="NCBI Taxonomy" id="445787"/>
    <lineage>
        <taxon>Eukaryota</taxon>
        <taxon>Metazoa</taxon>
        <taxon>Chordata</taxon>
        <taxon>Craniata</taxon>
        <taxon>Vertebrata</taxon>
        <taxon>Euteleostomi</taxon>
        <taxon>Amphibia</taxon>
        <taxon>Batrachia</taxon>
        <taxon>Anura</taxon>
        <taxon>Pelobatoidea</taxon>
        <taxon>Megophryidae</taxon>
        <taxon>Leptobrachium</taxon>
    </lineage>
</organism>
<dbReference type="InterPro" id="IPR047155">
    <property type="entry name" value="COMMD4/6/7/8"/>
</dbReference>
<dbReference type="Proteomes" id="UP000694569">
    <property type="component" value="Unplaced"/>
</dbReference>
<dbReference type="Pfam" id="PF21672">
    <property type="entry name" value="COMM_HN"/>
    <property type="match status" value="1"/>
</dbReference>
<evidence type="ECO:0000256" key="1">
    <source>
        <dbReference type="SAM" id="MobiDB-lite"/>
    </source>
</evidence>
<dbReference type="PANTHER" id="PTHR16231">
    <property type="entry name" value="COMM DOMAIN-CONTAINING PROTEIN 4-8 FAMILY MEMBER"/>
    <property type="match status" value="1"/>
</dbReference>
<sequence length="199" mass="22185">MALRSLPGPLPDSLPPDMQNLRQLSGEQVSRFCKVVFSFLKEQEEAEHFSSQLNEFAKDNGIGLGPLKSIVKSVLLVLNGALKRSVSAEQLRADFLALGLDEDRAGRFADEWSCDASALTQLKVGRTLSINQLVDMEWKFGVTAASSELEKAGSIFLQLKMVVKKGHRTEPVYVELTLPQFYSFLHEMERAKCSLECFT</sequence>
<name>A0A8C5PUU1_9ANUR</name>
<gene>
    <name evidence="3" type="primary">COMMD7</name>
</gene>
<dbReference type="PROSITE" id="PS51269">
    <property type="entry name" value="COMM"/>
    <property type="match status" value="1"/>
</dbReference>
<keyword evidence="4" id="KW-1185">Reference proteome</keyword>